<dbReference type="Pfam" id="PF04155">
    <property type="entry name" value="Ground-like"/>
    <property type="match status" value="1"/>
</dbReference>
<keyword evidence="1" id="KW-0732">Signal</keyword>
<evidence type="ECO:0000313" key="3">
    <source>
        <dbReference type="Proteomes" id="UP000038045"/>
    </source>
</evidence>
<keyword evidence="3" id="KW-1185">Reference proteome</keyword>
<name>A0A0N4Z4J5_PARTI</name>
<evidence type="ECO:0000259" key="2">
    <source>
        <dbReference type="Pfam" id="PF04155"/>
    </source>
</evidence>
<protein>
    <submittedName>
        <fullName evidence="4">Ground-like domain-containing protein</fullName>
    </submittedName>
</protein>
<dbReference type="WBParaSite" id="PTRK_0000191300.1">
    <property type="protein sequence ID" value="PTRK_0000191300.1"/>
    <property type="gene ID" value="PTRK_0000191300"/>
</dbReference>
<proteinExistence type="predicted"/>
<dbReference type="InterPro" id="IPR007284">
    <property type="entry name" value="Ground-like_dom"/>
</dbReference>
<organism evidence="3 4">
    <name type="scientific">Parastrongyloides trichosuri</name>
    <name type="common">Possum-specific nematode worm</name>
    <dbReference type="NCBI Taxonomy" id="131310"/>
    <lineage>
        <taxon>Eukaryota</taxon>
        <taxon>Metazoa</taxon>
        <taxon>Ecdysozoa</taxon>
        <taxon>Nematoda</taxon>
        <taxon>Chromadorea</taxon>
        <taxon>Rhabditida</taxon>
        <taxon>Tylenchina</taxon>
        <taxon>Panagrolaimomorpha</taxon>
        <taxon>Strongyloidoidea</taxon>
        <taxon>Strongyloididae</taxon>
        <taxon>Parastrongyloides</taxon>
    </lineage>
</organism>
<feature type="chain" id="PRO_5005891255" evidence="1">
    <location>
        <begin position="21"/>
        <end position="502"/>
    </location>
</feature>
<evidence type="ECO:0000256" key="1">
    <source>
        <dbReference type="SAM" id="SignalP"/>
    </source>
</evidence>
<dbReference type="Proteomes" id="UP000038045">
    <property type="component" value="Unplaced"/>
</dbReference>
<dbReference type="AlphaFoldDB" id="A0A0N4Z4J5"/>
<evidence type="ECO:0000313" key="4">
    <source>
        <dbReference type="WBParaSite" id="PTRK_0000191300.1"/>
    </source>
</evidence>
<feature type="signal peptide" evidence="1">
    <location>
        <begin position="1"/>
        <end position="20"/>
    </location>
</feature>
<reference evidence="4" key="1">
    <citation type="submission" date="2017-02" db="UniProtKB">
        <authorList>
            <consortium name="WormBaseParasite"/>
        </authorList>
    </citation>
    <scope>IDENTIFICATION</scope>
</reference>
<sequence>MMKTIIILISILLNIYFLKAAKGKLKSELLTSLNQYTNNDNEKLELLTGNSNVHDIEVIKDGKKKDIMKNQIVKKTFKPKYNEYNEKLIIKKSQITKYKNPVHRIRQRQLDASQGSELDEIKRWRHSFYKNFKNNPSMFRPQMKVERDEPHAVVSVVKDFGRDEHGRKIRLFGIESSGYKYNQSQSSQMYDYSSQNSNFPTLAPVISNRLYQEKYGNEFLSPMKSKQPDVENPIFQENVLSPYNYNTQRKQNEVSSHNFEDNGYNPVQSQYNGYNNIYFSTTSPPPAYTERSTNFFTTINPYISQQMSTYTTQSPQGVYYNVDSLPQSQQISGSNNVYGINCPPGTKVSSYNPRMCEQVLLNPIIELSTQPIGVPEVSEEDISGAKPDENVEKCNNPKMQEIIEETIITNDADKSKRAIQERLENEFNTYFNVICGTGFFSYIAHTDDFCQVSGGGLNCYVFSPVCQKIQTSHFYSYPNKKNKVKKGKYNVIHKGKVFLNRN</sequence>
<feature type="domain" description="Ground-like" evidence="2">
    <location>
        <begin position="392"/>
        <end position="462"/>
    </location>
</feature>
<accession>A0A0N4Z4J5</accession>